<name>B4GBX8_DROPE</name>
<reference evidence="2 3" key="1">
    <citation type="journal article" date="2007" name="Nature">
        <title>Evolution of genes and genomes on the Drosophila phylogeny.</title>
        <authorList>
            <consortium name="Drosophila 12 Genomes Consortium"/>
            <person name="Clark A.G."/>
            <person name="Eisen M.B."/>
            <person name="Smith D.R."/>
            <person name="Bergman C.M."/>
            <person name="Oliver B."/>
            <person name="Markow T.A."/>
            <person name="Kaufman T.C."/>
            <person name="Kellis M."/>
            <person name="Gelbart W."/>
            <person name="Iyer V.N."/>
            <person name="Pollard D.A."/>
            <person name="Sackton T.B."/>
            <person name="Larracuente A.M."/>
            <person name="Singh N.D."/>
            <person name="Abad J.P."/>
            <person name="Abt D.N."/>
            <person name="Adryan B."/>
            <person name="Aguade M."/>
            <person name="Akashi H."/>
            <person name="Anderson W.W."/>
            <person name="Aquadro C.F."/>
            <person name="Ardell D.H."/>
            <person name="Arguello R."/>
            <person name="Artieri C.G."/>
            <person name="Barbash D.A."/>
            <person name="Barker D."/>
            <person name="Barsanti P."/>
            <person name="Batterham P."/>
            <person name="Batzoglou S."/>
            <person name="Begun D."/>
            <person name="Bhutkar A."/>
            <person name="Blanco E."/>
            <person name="Bosak S.A."/>
            <person name="Bradley R.K."/>
            <person name="Brand A.D."/>
            <person name="Brent M.R."/>
            <person name="Brooks A.N."/>
            <person name="Brown R.H."/>
            <person name="Butlin R.K."/>
            <person name="Caggese C."/>
            <person name="Calvi B.R."/>
            <person name="Bernardo de Carvalho A."/>
            <person name="Caspi A."/>
            <person name="Castrezana S."/>
            <person name="Celniker S.E."/>
            <person name="Chang J.L."/>
            <person name="Chapple C."/>
            <person name="Chatterji S."/>
            <person name="Chinwalla A."/>
            <person name="Civetta A."/>
            <person name="Clifton S.W."/>
            <person name="Comeron J.M."/>
            <person name="Costello J.C."/>
            <person name="Coyne J.A."/>
            <person name="Daub J."/>
            <person name="David R.G."/>
            <person name="Delcher A.L."/>
            <person name="Delehaunty K."/>
            <person name="Do C.B."/>
            <person name="Ebling H."/>
            <person name="Edwards K."/>
            <person name="Eickbush T."/>
            <person name="Evans J.D."/>
            <person name="Filipski A."/>
            <person name="Findeiss S."/>
            <person name="Freyhult E."/>
            <person name="Fulton L."/>
            <person name="Fulton R."/>
            <person name="Garcia A.C."/>
            <person name="Gardiner A."/>
            <person name="Garfield D.A."/>
            <person name="Garvin B.E."/>
            <person name="Gibson G."/>
            <person name="Gilbert D."/>
            <person name="Gnerre S."/>
            <person name="Godfrey J."/>
            <person name="Good R."/>
            <person name="Gotea V."/>
            <person name="Gravely B."/>
            <person name="Greenberg A.J."/>
            <person name="Griffiths-Jones S."/>
            <person name="Gross S."/>
            <person name="Guigo R."/>
            <person name="Gustafson E.A."/>
            <person name="Haerty W."/>
            <person name="Hahn M.W."/>
            <person name="Halligan D.L."/>
            <person name="Halpern A.L."/>
            <person name="Halter G.M."/>
            <person name="Han M.V."/>
            <person name="Heger A."/>
            <person name="Hillier L."/>
            <person name="Hinrichs A.S."/>
            <person name="Holmes I."/>
            <person name="Hoskins R.A."/>
            <person name="Hubisz M.J."/>
            <person name="Hultmark D."/>
            <person name="Huntley M.A."/>
            <person name="Jaffe D.B."/>
            <person name="Jagadeeshan S."/>
            <person name="Jeck W.R."/>
            <person name="Johnson J."/>
            <person name="Jones C.D."/>
            <person name="Jordan W.C."/>
            <person name="Karpen G.H."/>
            <person name="Kataoka E."/>
            <person name="Keightley P.D."/>
            <person name="Kheradpour P."/>
            <person name="Kirkness E.F."/>
            <person name="Koerich L.B."/>
            <person name="Kristiansen K."/>
            <person name="Kudrna D."/>
            <person name="Kulathinal R.J."/>
            <person name="Kumar S."/>
            <person name="Kwok R."/>
            <person name="Lander E."/>
            <person name="Langley C.H."/>
            <person name="Lapoint R."/>
            <person name="Lazzaro B.P."/>
            <person name="Lee S.J."/>
            <person name="Levesque L."/>
            <person name="Li R."/>
            <person name="Lin C.F."/>
            <person name="Lin M.F."/>
            <person name="Lindblad-Toh K."/>
            <person name="Llopart A."/>
            <person name="Long M."/>
            <person name="Low L."/>
            <person name="Lozovsky E."/>
            <person name="Lu J."/>
            <person name="Luo M."/>
            <person name="Machado C.A."/>
            <person name="Makalowski W."/>
            <person name="Marzo M."/>
            <person name="Matsuda M."/>
            <person name="Matzkin L."/>
            <person name="McAllister B."/>
            <person name="McBride C.S."/>
            <person name="McKernan B."/>
            <person name="McKernan K."/>
            <person name="Mendez-Lago M."/>
            <person name="Minx P."/>
            <person name="Mollenhauer M.U."/>
            <person name="Montooth K."/>
            <person name="Mount S.M."/>
            <person name="Mu X."/>
            <person name="Myers E."/>
            <person name="Negre B."/>
            <person name="Newfeld S."/>
            <person name="Nielsen R."/>
            <person name="Noor M.A."/>
            <person name="O'Grady P."/>
            <person name="Pachter L."/>
            <person name="Papaceit M."/>
            <person name="Parisi M.J."/>
            <person name="Parisi M."/>
            <person name="Parts L."/>
            <person name="Pedersen J.S."/>
            <person name="Pesole G."/>
            <person name="Phillippy A.M."/>
            <person name="Ponting C.P."/>
            <person name="Pop M."/>
            <person name="Porcelli D."/>
            <person name="Powell J.R."/>
            <person name="Prohaska S."/>
            <person name="Pruitt K."/>
            <person name="Puig M."/>
            <person name="Quesneville H."/>
            <person name="Ram K.R."/>
            <person name="Rand D."/>
            <person name="Rasmussen M.D."/>
            <person name="Reed L.K."/>
            <person name="Reenan R."/>
            <person name="Reily A."/>
            <person name="Remington K.A."/>
            <person name="Rieger T.T."/>
            <person name="Ritchie M.G."/>
            <person name="Robin C."/>
            <person name="Rogers Y.H."/>
            <person name="Rohde C."/>
            <person name="Rozas J."/>
            <person name="Rubenfield M.J."/>
            <person name="Ruiz A."/>
            <person name="Russo S."/>
            <person name="Salzberg S.L."/>
            <person name="Sanchez-Gracia A."/>
            <person name="Saranga D.J."/>
            <person name="Sato H."/>
            <person name="Schaeffer S.W."/>
            <person name="Schatz M.C."/>
            <person name="Schlenke T."/>
            <person name="Schwartz R."/>
            <person name="Segarra C."/>
            <person name="Singh R.S."/>
            <person name="Sirot L."/>
            <person name="Sirota M."/>
            <person name="Sisneros N.B."/>
            <person name="Smith C.D."/>
            <person name="Smith T.F."/>
            <person name="Spieth J."/>
            <person name="Stage D.E."/>
            <person name="Stark A."/>
            <person name="Stephan W."/>
            <person name="Strausberg R.L."/>
            <person name="Strempel S."/>
            <person name="Sturgill D."/>
            <person name="Sutton G."/>
            <person name="Sutton G.G."/>
            <person name="Tao W."/>
            <person name="Teichmann S."/>
            <person name="Tobari Y.N."/>
            <person name="Tomimura Y."/>
            <person name="Tsolas J.M."/>
            <person name="Valente V.L."/>
            <person name="Venter E."/>
            <person name="Venter J.C."/>
            <person name="Vicario S."/>
            <person name="Vieira F.G."/>
            <person name="Vilella A.J."/>
            <person name="Villasante A."/>
            <person name="Walenz B."/>
            <person name="Wang J."/>
            <person name="Wasserman M."/>
            <person name="Watts T."/>
            <person name="Wilson D."/>
            <person name="Wilson R.K."/>
            <person name="Wing R.A."/>
            <person name="Wolfner M.F."/>
            <person name="Wong A."/>
            <person name="Wong G.K."/>
            <person name="Wu C.I."/>
            <person name="Wu G."/>
            <person name="Yamamoto D."/>
            <person name="Yang H.P."/>
            <person name="Yang S.P."/>
            <person name="Yorke J.A."/>
            <person name="Yoshida K."/>
            <person name="Zdobnov E."/>
            <person name="Zhang P."/>
            <person name="Zhang Y."/>
            <person name="Zimin A.V."/>
            <person name="Baldwin J."/>
            <person name="Abdouelleil A."/>
            <person name="Abdulkadir J."/>
            <person name="Abebe A."/>
            <person name="Abera B."/>
            <person name="Abreu J."/>
            <person name="Acer S.C."/>
            <person name="Aftuck L."/>
            <person name="Alexander A."/>
            <person name="An P."/>
            <person name="Anderson E."/>
            <person name="Anderson S."/>
            <person name="Arachi H."/>
            <person name="Azer M."/>
            <person name="Bachantsang P."/>
            <person name="Barry A."/>
            <person name="Bayul T."/>
            <person name="Berlin A."/>
            <person name="Bessette D."/>
            <person name="Bloom T."/>
            <person name="Blye J."/>
            <person name="Boguslavskiy L."/>
            <person name="Bonnet C."/>
            <person name="Boukhgalter B."/>
            <person name="Bourzgui I."/>
            <person name="Brown A."/>
            <person name="Cahill P."/>
            <person name="Channer S."/>
            <person name="Cheshatsang Y."/>
            <person name="Chuda L."/>
            <person name="Citroen M."/>
            <person name="Collymore A."/>
            <person name="Cooke P."/>
            <person name="Costello M."/>
            <person name="D'Aco K."/>
            <person name="Daza R."/>
            <person name="De Haan G."/>
            <person name="DeGray S."/>
            <person name="DeMaso C."/>
            <person name="Dhargay N."/>
            <person name="Dooley K."/>
            <person name="Dooley E."/>
            <person name="Doricent M."/>
            <person name="Dorje P."/>
            <person name="Dorjee K."/>
            <person name="Dupes A."/>
            <person name="Elong R."/>
            <person name="Falk J."/>
            <person name="Farina A."/>
            <person name="Faro S."/>
            <person name="Ferguson D."/>
            <person name="Fisher S."/>
            <person name="Foley C.D."/>
            <person name="Franke A."/>
            <person name="Friedrich D."/>
            <person name="Gadbois L."/>
            <person name="Gearin G."/>
            <person name="Gearin C.R."/>
            <person name="Giannoukos G."/>
            <person name="Goode T."/>
            <person name="Graham J."/>
            <person name="Grandbois E."/>
            <person name="Grewal S."/>
            <person name="Gyaltsen K."/>
            <person name="Hafez N."/>
            <person name="Hagos B."/>
            <person name="Hall J."/>
            <person name="Henson C."/>
            <person name="Hollinger A."/>
            <person name="Honan T."/>
            <person name="Huard M.D."/>
            <person name="Hughes L."/>
            <person name="Hurhula B."/>
            <person name="Husby M.E."/>
            <person name="Kamat A."/>
            <person name="Kanga B."/>
            <person name="Kashin S."/>
            <person name="Khazanovich D."/>
            <person name="Kisner P."/>
            <person name="Lance K."/>
            <person name="Lara M."/>
            <person name="Lee W."/>
            <person name="Lennon N."/>
            <person name="Letendre F."/>
            <person name="LeVine R."/>
            <person name="Lipovsky A."/>
            <person name="Liu X."/>
            <person name="Liu J."/>
            <person name="Liu S."/>
            <person name="Lokyitsang T."/>
            <person name="Lokyitsang Y."/>
            <person name="Lubonja R."/>
            <person name="Lui A."/>
            <person name="MacDonald P."/>
            <person name="Magnisalis V."/>
            <person name="Maru K."/>
            <person name="Matthews C."/>
            <person name="McCusker W."/>
            <person name="McDonough S."/>
            <person name="Mehta T."/>
            <person name="Meldrim J."/>
            <person name="Meneus L."/>
            <person name="Mihai O."/>
            <person name="Mihalev A."/>
            <person name="Mihova T."/>
            <person name="Mittelman R."/>
            <person name="Mlenga V."/>
            <person name="Montmayeur A."/>
            <person name="Mulrain L."/>
            <person name="Navidi A."/>
            <person name="Naylor J."/>
            <person name="Negash T."/>
            <person name="Nguyen T."/>
            <person name="Nguyen N."/>
            <person name="Nicol R."/>
            <person name="Norbu C."/>
            <person name="Norbu N."/>
            <person name="Novod N."/>
            <person name="O'Neill B."/>
            <person name="Osman S."/>
            <person name="Markiewicz E."/>
            <person name="Oyono O.L."/>
            <person name="Patti C."/>
            <person name="Phunkhang P."/>
            <person name="Pierre F."/>
            <person name="Priest M."/>
            <person name="Raghuraman S."/>
            <person name="Rege F."/>
            <person name="Reyes R."/>
            <person name="Rise C."/>
            <person name="Rogov P."/>
            <person name="Ross K."/>
            <person name="Ryan E."/>
            <person name="Settipalli S."/>
            <person name="Shea T."/>
            <person name="Sherpa N."/>
            <person name="Shi L."/>
            <person name="Shih D."/>
            <person name="Sparrow T."/>
            <person name="Spaulding J."/>
            <person name="Stalker J."/>
            <person name="Stange-Thomann N."/>
            <person name="Stavropoulos S."/>
            <person name="Stone C."/>
            <person name="Strader C."/>
            <person name="Tesfaye S."/>
            <person name="Thomson T."/>
            <person name="Thoulutsang Y."/>
            <person name="Thoulutsang D."/>
            <person name="Topham K."/>
            <person name="Topping I."/>
            <person name="Tsamla T."/>
            <person name="Vassiliev H."/>
            <person name="Vo A."/>
            <person name="Wangchuk T."/>
            <person name="Wangdi T."/>
            <person name="Weiand M."/>
            <person name="Wilkinson J."/>
            <person name="Wilson A."/>
            <person name="Yadav S."/>
            <person name="Young G."/>
            <person name="Yu Q."/>
            <person name="Zembek L."/>
            <person name="Zhong D."/>
            <person name="Zimmer A."/>
            <person name="Zwirko Z."/>
            <person name="Jaffe D.B."/>
            <person name="Alvarez P."/>
            <person name="Brockman W."/>
            <person name="Butler J."/>
            <person name="Chin C."/>
            <person name="Gnerre S."/>
            <person name="Grabherr M."/>
            <person name="Kleber M."/>
            <person name="Mauceli E."/>
            <person name="MacCallum I."/>
        </authorList>
    </citation>
    <scope>NUCLEOTIDE SEQUENCE [LARGE SCALE GENOMIC DNA]</scope>
    <source>
        <strain evidence="3">MSH-3 / Tucson 14011-0111.49</strain>
    </source>
</reference>
<accession>B4GBX8</accession>
<feature type="compositionally biased region" description="Polar residues" evidence="1">
    <location>
        <begin position="462"/>
        <end position="476"/>
    </location>
</feature>
<organism evidence="3">
    <name type="scientific">Drosophila persimilis</name>
    <name type="common">Fruit fly</name>
    <dbReference type="NCBI Taxonomy" id="7234"/>
    <lineage>
        <taxon>Eukaryota</taxon>
        <taxon>Metazoa</taxon>
        <taxon>Ecdysozoa</taxon>
        <taxon>Arthropoda</taxon>
        <taxon>Hexapoda</taxon>
        <taxon>Insecta</taxon>
        <taxon>Pterygota</taxon>
        <taxon>Neoptera</taxon>
        <taxon>Endopterygota</taxon>
        <taxon>Diptera</taxon>
        <taxon>Brachycera</taxon>
        <taxon>Muscomorpha</taxon>
        <taxon>Ephydroidea</taxon>
        <taxon>Drosophilidae</taxon>
        <taxon>Drosophila</taxon>
        <taxon>Sophophora</taxon>
    </lineage>
</organism>
<feature type="compositionally biased region" description="Basic residues" evidence="1">
    <location>
        <begin position="220"/>
        <end position="232"/>
    </location>
</feature>
<dbReference type="EMBL" id="CH479181">
    <property type="protein sequence ID" value="EDW31357.1"/>
    <property type="molecule type" value="Genomic_DNA"/>
</dbReference>
<feature type="region of interest" description="Disordered" evidence="1">
    <location>
        <begin position="129"/>
        <end position="195"/>
    </location>
</feature>
<gene>
    <name evidence="2" type="primary">Dper\GL11097</name>
    <name evidence="2" type="ORF">Dper_GL11097</name>
</gene>
<dbReference type="Proteomes" id="UP000008744">
    <property type="component" value="Unassembled WGS sequence"/>
</dbReference>
<dbReference type="AlphaFoldDB" id="B4GBX8"/>
<feature type="compositionally biased region" description="Basic and acidic residues" evidence="1">
    <location>
        <begin position="449"/>
        <end position="458"/>
    </location>
</feature>
<keyword evidence="3" id="KW-1185">Reference proteome</keyword>
<feature type="compositionally biased region" description="Basic residues" evidence="1">
    <location>
        <begin position="129"/>
        <end position="140"/>
    </location>
</feature>
<protein>
    <submittedName>
        <fullName evidence="2">GL11097</fullName>
    </submittedName>
</protein>
<sequence>MLKRSDTSDTRLPKPTFDELWQMYADLVEVEAVRQSKAKKAQGKRRRKCSRTPRQMNLKKLLDLDSPADVNVVLKRKVAGKKSGSGKQTEITLENTEGEISLQNNVNLFKKDKQAKYSMDTDTKALVKLSKKQRGVRKSGKPGSKQKVTKVEELTPGKRRLLSTEESDPADGQKLDPPYFDEDSDLGSDAKNSENNVNMVRMDMQAKYSMDTKPKTLVKLSKKQKGSRKSGSKPKETKAEDVMLGKWRFQRPIESAPADGHKVDPPYFEEDHDVKTRPSFHLRDLRSDPKYSVVQRLLKNVIESNSVLEGTGDIRALMTVVGKHNMWDKLAGLYSELQTTGIAKSDIVSLLSKKYLDYLRGVEKEYLKNPTLRGKSLTESKFKIKTIDVPSEIIDNIGWLNESMRGEHEHSSNFTSHDPSNDMLQDMGNSSEIMDSDVIKKLIDQEKQMERELRDERRRKLNSASSGRFPSTSSMSEILEIDPKEEKNLLNFEMRYFLEEHTKYDGTVYAIL</sequence>
<evidence type="ECO:0000256" key="1">
    <source>
        <dbReference type="SAM" id="MobiDB-lite"/>
    </source>
</evidence>
<evidence type="ECO:0000313" key="3">
    <source>
        <dbReference type="Proteomes" id="UP000008744"/>
    </source>
</evidence>
<feature type="region of interest" description="Disordered" evidence="1">
    <location>
        <begin position="449"/>
        <end position="477"/>
    </location>
</feature>
<dbReference type="HOGENOM" id="CLU_532391_0_0_1"/>
<proteinExistence type="predicted"/>
<dbReference type="OrthoDB" id="7866947at2759"/>
<evidence type="ECO:0000313" key="2">
    <source>
        <dbReference type="EMBL" id="EDW31357.1"/>
    </source>
</evidence>
<feature type="region of interest" description="Disordered" evidence="1">
    <location>
        <begin position="218"/>
        <end position="240"/>
    </location>
</feature>